<evidence type="ECO:0000256" key="1">
    <source>
        <dbReference type="ARBA" id="ARBA00022801"/>
    </source>
</evidence>
<evidence type="ECO:0000259" key="2">
    <source>
        <dbReference type="Pfam" id="PF02018"/>
    </source>
</evidence>
<dbReference type="EMBL" id="LCLH01000026">
    <property type="protein sequence ID" value="KKU13276.1"/>
    <property type="molecule type" value="Genomic_DNA"/>
</dbReference>
<reference evidence="3 4" key="1">
    <citation type="journal article" date="2015" name="Nature">
        <title>rRNA introns, odd ribosomes, and small enigmatic genomes across a large radiation of phyla.</title>
        <authorList>
            <person name="Brown C.T."/>
            <person name="Hug L.A."/>
            <person name="Thomas B.C."/>
            <person name="Sharon I."/>
            <person name="Castelle C.J."/>
            <person name="Singh A."/>
            <person name="Wilkins M.J."/>
            <person name="Williams K.H."/>
            <person name="Banfield J.F."/>
        </authorList>
    </citation>
    <scope>NUCLEOTIDE SEQUENCE [LARGE SCALE GENOMIC DNA]</scope>
</reference>
<name>A0A0G1MY27_9BACT</name>
<dbReference type="GO" id="GO:0016798">
    <property type="term" value="F:hydrolase activity, acting on glycosyl bonds"/>
    <property type="evidence" value="ECO:0007669"/>
    <property type="project" value="InterPro"/>
</dbReference>
<evidence type="ECO:0000313" key="4">
    <source>
        <dbReference type="Proteomes" id="UP000034911"/>
    </source>
</evidence>
<organism evidence="3 4">
    <name type="scientific">Candidatus Magasanikbacteria bacterium GW2011_GWC2_45_8</name>
    <dbReference type="NCBI Taxonomy" id="1619050"/>
    <lineage>
        <taxon>Bacteria</taxon>
        <taxon>Candidatus Magasanikiibacteriota</taxon>
    </lineage>
</organism>
<proteinExistence type="predicted"/>
<dbReference type="Gene3D" id="2.60.120.260">
    <property type="entry name" value="Galactose-binding domain-like"/>
    <property type="match status" value="1"/>
</dbReference>
<evidence type="ECO:0000313" key="3">
    <source>
        <dbReference type="EMBL" id="KKU13276.1"/>
    </source>
</evidence>
<dbReference type="Pfam" id="PF02018">
    <property type="entry name" value="CBM_4_9"/>
    <property type="match status" value="1"/>
</dbReference>
<feature type="non-terminal residue" evidence="3">
    <location>
        <position position="1962"/>
    </location>
</feature>
<dbReference type="InterPro" id="IPR003305">
    <property type="entry name" value="CenC_carb-bd"/>
</dbReference>
<dbReference type="Proteomes" id="UP000034911">
    <property type="component" value="Unassembled WGS sequence"/>
</dbReference>
<dbReference type="InterPro" id="IPR008979">
    <property type="entry name" value="Galactose-bd-like_sf"/>
</dbReference>
<protein>
    <recommendedName>
        <fullName evidence="2">CBM-cenC domain-containing protein</fullName>
    </recommendedName>
</protein>
<gene>
    <name evidence="3" type="ORF">UX20_C0026G0001</name>
</gene>
<keyword evidence="1" id="KW-0378">Hydrolase</keyword>
<accession>A0A0G1MY27</accession>
<comment type="caution">
    <text evidence="3">The sequence shown here is derived from an EMBL/GenBank/DDBJ whole genome shotgun (WGS) entry which is preliminary data.</text>
</comment>
<sequence length="1962" mass="211368">MTSARPARAIIPVSVITDAEENIKEVKGGVVGAAFMSGMQYFINKIAYDSAVWLASGGKGQKPLLFSEPGKYFGDVAKDAAGEAIAGLNNFDFLKKAGINLCMPPDINLSLRIKLDIANTVVNPPTPKCRWDDITKAYEQIGTPGYWSKIGIAFEPGQNDLSIYMKANDAVKEYSLKKTSAERDNVEYKGETKVPTDPVSGKPTVPKEVVKNESAAKSPSKIADDTKAQANSLTGSILSGTWGALILGANTFTNTLASQLMQKLTTRGFFSGLEGVCYLTDNQQGFCPQNAGSATAQGSFGGKTTAALAFADLLVPKIYTVNDYDGTLIAELGACDASHRGLYSCAADGGLLAAVSQAKSGNALTVQQAIDQGYLHGNWQLLPPGNQADNQDSNCFTRAYCYPNLVKLRQANILQVGFELAAMQSNFKQPYTLDFFVKNFNNKDTIAYHLIDPNWLIKLPPTQCKARVFGQFLASAGTAERSEYCADLATCVNEDENGVCSSGQYGYCRQSKNIWKLGADACPAQFNTCTALVSRAGEATAYVANTINKGICDAQNVGCRAYSNTQKFAGAEGDWQWQGGNAQLAYFNKDAESCSADAQGCTRFVRQTESVSGQELNMRKAPDYYHCYAGNANPPPPDAPPSIFTGVTFSSSTLAWPANHTDLVKLDTSLSAEEKTQCKRFAQVCSADENGCEAYTPANGDPQITGVLSAGDLCPQECVGYESFIQQSSFFEPVPDAEPQKYFIPSTGESCNADNAGCDEFVNIEKNGEQKSFFTELHLCSYDPADGATYYTWEGSDTTGYQLESYVLKKDTKAISKITIYNVPYIIGNVAGNPPAYLGSEIPEKLNDYAKRCNKEAYANRLTDKNFDIDCREFYDKDGHISYRLWSKTITVDPQSCQKLRKSVSFGATPGERKATCGNTYGTWDTPTNTCVYLAIPSEANTCEAQFNGCRAYKGNGGNNYQIFDTSTFEQASVLPWSGGTLSTESTAQGGHSIKIAKKNAEKVLERVFASTTAPKGTTYLVSFWAKGTAGKDLKVGLYQGATADGKSSSVENKFALSNNWSVYTAGPFTVGWEKDDATLAFKPLDQSSDVFVDTISIRKMQDMVYVIRNSWDTPASCDNPITDPVGSSAGGTDESPVAIVPQAMLGCAAYTDRAGNGVSVKSFTNICRAEAVGCEEVKDTANKTEEGKKYVNAVCGFKGLTFASGSQSGPPGSGKSAPFNDTNLSLPCNNANNEVLCSIAPGQDTCRFTRTMTEDLTVTLKVEGGTSYPINPIPANKNYKITFELFADAQTSIVSADRTVYLVNDPAYYCAAEALGCTAYGQRSWVATSTLAAAGGVQADYATTYIKNDPAQYDKISCQPEAEGCEQYSTSKGGQMYFKDPKVWGNFTCEWKDNVEYGAQTYNGWFRTGGIGFCGQQGVSPAGLANDKITQCAADSDCGKGLVCNQPLPCYPQYIVDGTTFGVYRAGDSGYIKVTNPVGQCGAQYDSCSEFVDPSDTGTANPNGKAYYVLDNAKLDKASCNGLVSKEQGCVLFDKTSDVNYAPWKSLDTYTASQNAGGALVKPVNAPGGAGGDANTILKVKRDRVCSEWLTCGSSQDVFDPNTAKTIKQCLTLQSCTKPISVNASGVGSIGNCGEYGKVLTADEAFNKNTVATMEKYQARTVGFSAADFTGFSIPLSYPVEFYKPVQFDVKDKKKTSLAFVYCPTSGGVNCYTQPNRNPDFTICIDVGEACGVQNGPQGKCDTNHRCALNKAPQDLGGGSVNIQSDLLCRGYPASDAPFSFNKAVQGGQENIRPLKYKDVNTCIAGQNCECSYNVALYGDPSKGEQKKGFFEQNKEAPEYVCSGGEDDGGQPIGKCTKNSDGVNPQPNACFCKPEQTDCVLDVLKNEVIYCQGKGTIFKKSKFDNQYVGWQDYCLEYDTSQVLYYKDNKPVYPCLTWYPVDKAPGAVDIYAQNKSAGYSLN</sequence>
<feature type="domain" description="CBM-cenC" evidence="2">
    <location>
        <begin position="964"/>
        <end position="1082"/>
    </location>
</feature>
<dbReference type="SUPFAM" id="SSF49785">
    <property type="entry name" value="Galactose-binding domain-like"/>
    <property type="match status" value="1"/>
</dbReference>